<feature type="transmembrane region" description="Helical" evidence="8">
    <location>
        <begin position="138"/>
        <end position="158"/>
    </location>
</feature>
<keyword evidence="7 8" id="KW-0472">Membrane</keyword>
<feature type="transmembrane region" description="Helical" evidence="8">
    <location>
        <begin position="113"/>
        <end position="132"/>
    </location>
</feature>
<feature type="transmembrane region" description="Helical" evidence="8">
    <location>
        <begin position="28"/>
        <end position="54"/>
    </location>
</feature>
<dbReference type="GO" id="GO:0033214">
    <property type="term" value="P:siderophore-iron import into cell"/>
    <property type="evidence" value="ECO:0007669"/>
    <property type="project" value="TreeGrafter"/>
</dbReference>
<evidence type="ECO:0000256" key="2">
    <source>
        <dbReference type="ARBA" id="ARBA00007935"/>
    </source>
</evidence>
<reference evidence="9 10" key="1">
    <citation type="submission" date="2010-03" db="EMBL/GenBank/DDBJ databases">
        <title>The genome sequence of Roseburia intestinalis XB6B4.</title>
        <authorList>
            <consortium name="metaHIT consortium -- http://www.metahit.eu/"/>
            <person name="Pajon A."/>
            <person name="Turner K."/>
            <person name="Parkhill J."/>
            <person name="Bernalier A."/>
        </authorList>
    </citation>
    <scope>NUCLEOTIDE SEQUENCE [LARGE SCALE GENOMIC DNA]</scope>
    <source>
        <strain evidence="9 10">XB6B4</strain>
    </source>
</reference>
<name>D4L3Z2_9FIRM</name>
<reference evidence="9 10" key="2">
    <citation type="submission" date="2010-03" db="EMBL/GenBank/DDBJ databases">
        <authorList>
            <person name="Pajon A."/>
        </authorList>
    </citation>
    <scope>NUCLEOTIDE SEQUENCE [LARGE SCALE GENOMIC DNA]</scope>
    <source>
        <strain evidence="9 10">XB6B4</strain>
    </source>
</reference>
<keyword evidence="3" id="KW-0813">Transport</keyword>
<dbReference type="FunFam" id="1.10.3470.10:FF:000001">
    <property type="entry name" value="Vitamin B12 ABC transporter permease BtuC"/>
    <property type="match status" value="1"/>
</dbReference>
<evidence type="ECO:0000256" key="3">
    <source>
        <dbReference type="ARBA" id="ARBA00022448"/>
    </source>
</evidence>
<dbReference type="Gene3D" id="1.10.3470.10">
    <property type="entry name" value="ABC transporter involved in vitamin B12 uptake, BtuC"/>
    <property type="match status" value="1"/>
</dbReference>
<dbReference type="GO" id="GO:0005886">
    <property type="term" value="C:plasma membrane"/>
    <property type="evidence" value="ECO:0007669"/>
    <property type="project" value="UniProtKB-SubCell"/>
</dbReference>
<evidence type="ECO:0000256" key="1">
    <source>
        <dbReference type="ARBA" id="ARBA00004651"/>
    </source>
</evidence>
<dbReference type="PANTHER" id="PTHR30472:SF24">
    <property type="entry name" value="FERRIC ENTEROBACTIN TRANSPORT SYSTEM PERMEASE PROTEIN FEPG"/>
    <property type="match status" value="1"/>
</dbReference>
<sequence length="353" mass="37503">MSKFAIIFLSSTKDFCRKESPMKKHKSITILLMCMLLLVSVCAGILFGSVNIAFKDILNCLTGTDRSSTSYILITTVRIPRVLGGLFAGIGLSCSGVILQGVMNNSLASPSTIGVNSGSGFAVMLAMIFFPANSFTLPVFAFCGALITTLLIFFLAALSDSSRTTIILAGITVSSFLSAGINTIKLLNTDITVNLTSFLIGSLSGLTLSRLILPCLCIAIAFFVSLFLAQPLNMLGLGDDIARSLGLRVSLTRFLLLSLASILAGCVVSFAGLLGFIGLIIPHICRRLFGNDARFLLPCSALLGGSFVLLCDLLGRILFSPFELPAGIIMSFVGGPFFLYLLLKKKGGRRVHA</sequence>
<dbReference type="HOGENOM" id="CLU_013016_1_1_9"/>
<dbReference type="Proteomes" id="UP000008953">
    <property type="component" value="Chromosome"/>
</dbReference>
<dbReference type="GO" id="GO:0022857">
    <property type="term" value="F:transmembrane transporter activity"/>
    <property type="evidence" value="ECO:0007669"/>
    <property type="project" value="InterPro"/>
</dbReference>
<accession>D4L3Z2</accession>
<evidence type="ECO:0000256" key="7">
    <source>
        <dbReference type="ARBA" id="ARBA00023136"/>
    </source>
</evidence>
<comment type="similarity">
    <text evidence="2">Belongs to the binding-protein-dependent transport system permease family. FecCD subfamily.</text>
</comment>
<feature type="transmembrane region" description="Helical" evidence="8">
    <location>
        <begin position="324"/>
        <end position="343"/>
    </location>
</feature>
<keyword evidence="6 8" id="KW-1133">Transmembrane helix</keyword>
<feature type="transmembrane region" description="Helical" evidence="8">
    <location>
        <begin position="165"/>
        <end position="185"/>
    </location>
</feature>
<dbReference type="SUPFAM" id="SSF81345">
    <property type="entry name" value="ABC transporter involved in vitamin B12 uptake, BtuC"/>
    <property type="match status" value="1"/>
</dbReference>
<keyword evidence="4" id="KW-1003">Cell membrane</keyword>
<feature type="transmembrane region" description="Helical" evidence="8">
    <location>
        <begin position="215"/>
        <end position="234"/>
    </location>
</feature>
<dbReference type="PANTHER" id="PTHR30472">
    <property type="entry name" value="FERRIC ENTEROBACTIN TRANSPORT SYSTEM PERMEASE PROTEIN"/>
    <property type="match status" value="1"/>
</dbReference>
<feature type="transmembrane region" description="Helical" evidence="8">
    <location>
        <begin position="254"/>
        <end position="281"/>
    </location>
</feature>
<evidence type="ECO:0000256" key="8">
    <source>
        <dbReference type="SAM" id="Phobius"/>
    </source>
</evidence>
<evidence type="ECO:0000313" key="9">
    <source>
        <dbReference type="EMBL" id="CBL14332.1"/>
    </source>
</evidence>
<dbReference type="Pfam" id="PF01032">
    <property type="entry name" value="FecCD"/>
    <property type="match status" value="1"/>
</dbReference>
<evidence type="ECO:0000256" key="4">
    <source>
        <dbReference type="ARBA" id="ARBA00022475"/>
    </source>
</evidence>
<evidence type="ECO:0000256" key="6">
    <source>
        <dbReference type="ARBA" id="ARBA00022989"/>
    </source>
</evidence>
<evidence type="ECO:0000313" key="10">
    <source>
        <dbReference type="Proteomes" id="UP000008953"/>
    </source>
</evidence>
<dbReference type="AlphaFoldDB" id="D4L3Z2"/>
<dbReference type="CDD" id="cd06550">
    <property type="entry name" value="TM_ABC_iron-siderophores_like"/>
    <property type="match status" value="1"/>
</dbReference>
<dbReference type="EMBL" id="FP929050">
    <property type="protein sequence ID" value="CBL14332.1"/>
    <property type="molecule type" value="Genomic_DNA"/>
</dbReference>
<proteinExistence type="inferred from homology"/>
<dbReference type="InterPro" id="IPR000522">
    <property type="entry name" value="ABC_transptr_permease_BtuC"/>
</dbReference>
<organism evidence="9 10">
    <name type="scientific">Roseburia intestinalis XB6B4</name>
    <dbReference type="NCBI Taxonomy" id="718255"/>
    <lineage>
        <taxon>Bacteria</taxon>
        <taxon>Bacillati</taxon>
        <taxon>Bacillota</taxon>
        <taxon>Clostridia</taxon>
        <taxon>Lachnospirales</taxon>
        <taxon>Lachnospiraceae</taxon>
        <taxon>Roseburia</taxon>
    </lineage>
</organism>
<evidence type="ECO:0000256" key="5">
    <source>
        <dbReference type="ARBA" id="ARBA00022692"/>
    </source>
</evidence>
<feature type="transmembrane region" description="Helical" evidence="8">
    <location>
        <begin position="82"/>
        <end position="101"/>
    </location>
</feature>
<dbReference type="InterPro" id="IPR037294">
    <property type="entry name" value="ABC_BtuC-like"/>
</dbReference>
<dbReference type="PATRIC" id="fig|718255.3.peg.1485"/>
<gene>
    <name evidence="9" type="ORF">RO1_41560</name>
</gene>
<comment type="subcellular location">
    <subcellularLocation>
        <location evidence="1">Cell membrane</location>
        <topology evidence="1">Multi-pass membrane protein</topology>
    </subcellularLocation>
</comment>
<dbReference type="KEGG" id="rix:RO1_41560"/>
<keyword evidence="5 8" id="KW-0812">Transmembrane</keyword>
<protein>
    <submittedName>
        <fullName evidence="9">ABC-type Fe3+-siderophore transport system, permease component</fullName>
    </submittedName>
</protein>
<feature type="transmembrane region" description="Helical" evidence="8">
    <location>
        <begin position="293"/>
        <end position="318"/>
    </location>
</feature>